<proteinExistence type="predicted"/>
<dbReference type="InParanoid" id="A0A136IRP1"/>
<evidence type="ECO:0000256" key="3">
    <source>
        <dbReference type="ARBA" id="ARBA00023015"/>
    </source>
</evidence>
<dbReference type="GO" id="GO:0046872">
    <property type="term" value="F:metal ion binding"/>
    <property type="evidence" value="ECO:0007669"/>
    <property type="project" value="UniProtKB-KW"/>
</dbReference>
<protein>
    <submittedName>
        <fullName evidence="8">Uncharacterized protein</fullName>
    </submittedName>
</protein>
<keyword evidence="6" id="KW-0539">Nucleus</keyword>
<gene>
    <name evidence="8" type="ORF">Micbo1qcDRAFT_197850</name>
</gene>
<feature type="compositionally biased region" description="Acidic residues" evidence="7">
    <location>
        <begin position="626"/>
        <end position="635"/>
    </location>
</feature>
<feature type="region of interest" description="Disordered" evidence="7">
    <location>
        <begin position="185"/>
        <end position="209"/>
    </location>
</feature>
<name>A0A136IRP1_9PEZI</name>
<dbReference type="GO" id="GO:0003677">
    <property type="term" value="F:DNA binding"/>
    <property type="evidence" value="ECO:0007669"/>
    <property type="project" value="UniProtKB-KW"/>
</dbReference>
<dbReference type="AlphaFoldDB" id="A0A136IRP1"/>
<keyword evidence="3" id="KW-0805">Transcription regulation</keyword>
<feature type="region of interest" description="Disordered" evidence="7">
    <location>
        <begin position="619"/>
        <end position="644"/>
    </location>
</feature>
<dbReference type="EMBL" id="KQ964262">
    <property type="protein sequence ID" value="KXJ87587.1"/>
    <property type="molecule type" value="Genomic_DNA"/>
</dbReference>
<dbReference type="PANTHER" id="PTHR36206">
    <property type="entry name" value="ASPERCRYPTIN BIOSYNTHESIS CLUSTER-SPECIFIC TRANSCRIPTION REGULATOR ATNN-RELATED"/>
    <property type="match status" value="1"/>
</dbReference>
<accession>A0A136IRP1</accession>
<evidence type="ECO:0000256" key="2">
    <source>
        <dbReference type="ARBA" id="ARBA00022833"/>
    </source>
</evidence>
<feature type="compositionally biased region" description="Basic and acidic residues" evidence="7">
    <location>
        <begin position="191"/>
        <end position="209"/>
    </location>
</feature>
<evidence type="ECO:0000256" key="7">
    <source>
        <dbReference type="SAM" id="MobiDB-lite"/>
    </source>
</evidence>
<dbReference type="OrthoDB" id="2593732at2759"/>
<organism evidence="8 9">
    <name type="scientific">Microdochium bolleyi</name>
    <dbReference type="NCBI Taxonomy" id="196109"/>
    <lineage>
        <taxon>Eukaryota</taxon>
        <taxon>Fungi</taxon>
        <taxon>Dikarya</taxon>
        <taxon>Ascomycota</taxon>
        <taxon>Pezizomycotina</taxon>
        <taxon>Sordariomycetes</taxon>
        <taxon>Xylariomycetidae</taxon>
        <taxon>Xylariales</taxon>
        <taxon>Microdochiaceae</taxon>
        <taxon>Microdochium</taxon>
    </lineage>
</organism>
<evidence type="ECO:0000313" key="9">
    <source>
        <dbReference type="Proteomes" id="UP000070501"/>
    </source>
</evidence>
<dbReference type="STRING" id="196109.A0A136IRP1"/>
<keyword evidence="1" id="KW-0479">Metal-binding</keyword>
<evidence type="ECO:0000256" key="6">
    <source>
        <dbReference type="ARBA" id="ARBA00023242"/>
    </source>
</evidence>
<evidence type="ECO:0000256" key="4">
    <source>
        <dbReference type="ARBA" id="ARBA00023125"/>
    </source>
</evidence>
<keyword evidence="4" id="KW-0238">DNA-binding</keyword>
<dbReference type="InterPro" id="IPR052360">
    <property type="entry name" value="Transcr_Regulatory_Proteins"/>
</dbReference>
<dbReference type="Proteomes" id="UP000070501">
    <property type="component" value="Unassembled WGS sequence"/>
</dbReference>
<dbReference type="PANTHER" id="PTHR36206:SF4">
    <property type="entry name" value="HYPOTHETICAL CONSERVED PROTEIN (EUROFUNG)-RELATED"/>
    <property type="match status" value="1"/>
</dbReference>
<keyword evidence="9" id="KW-1185">Reference proteome</keyword>
<sequence length="671" mass="73413">MHVDVGLVLVTRDRLARITRQHVELVCSTGGQPAHRSAEHREEERRPAIAHRMQQVPASTSLALTTASGEGIKSYAIPFRVPGSQLERQLLHHFCVEAAEDLSGYLVSDFWLRTVLRRSQDEIAVRQAVVALSSLHRAYKCGDGGKCGESSTSSPISREDAFAETRILYNKGLRSLRKQLRNYSNLPAGKDTADASNKDGDNPPRRDEKRQSLVVPLICCAIFHYYEAVRGNLNAALQHVVAGRAMLDMEQKSLSPLHNGSGEDMADLALLAVMFARFQVQAVTFDQVRYSQLLCGLGGGQDDRSQLSPSAGAGGGRGRAIIICHDRLLNDAPLSPLCSLEHAQQRVTGLQGQVLQFLSSNVLYSNWPADSLPNEVRNGKMRLQAAFESWGVQFAAILTAWGYDTPPSSPTPSSGSTEEVVRDLTYDNNTRRHHCSGNLHPHKSTLEPASMASAVRFAVSTGDVAFGALYVQYYIFYLLLNSSLPMDNSILNVPIATAGSHHADSSPQTSVQIIVDIVEMIMYGVIHESPTSSSDQQQTQKATQRSRAVRRGWAPFRSAEVALVPHLIRILDRCSDAHTVQRAVRVLEVSARRKGLYDLRVPATVAKHALVLQQKLEQEHCPTGYPDDDNDNDDGDVGRARGDAREASEWAIISCGERNAVAGDVDSAGST</sequence>
<evidence type="ECO:0000256" key="1">
    <source>
        <dbReference type="ARBA" id="ARBA00022723"/>
    </source>
</evidence>
<keyword evidence="5" id="KW-0804">Transcription</keyword>
<reference evidence="9" key="1">
    <citation type="submission" date="2016-02" db="EMBL/GenBank/DDBJ databases">
        <title>Draft genome sequence of Microdochium bolleyi, a fungal endophyte of beachgrass.</title>
        <authorList>
            <consortium name="DOE Joint Genome Institute"/>
            <person name="David A.S."/>
            <person name="May G."/>
            <person name="Haridas S."/>
            <person name="Lim J."/>
            <person name="Wang M."/>
            <person name="Labutti K."/>
            <person name="Lipzen A."/>
            <person name="Barry K."/>
            <person name="Grigoriev I.V."/>
        </authorList>
    </citation>
    <scope>NUCLEOTIDE SEQUENCE [LARGE SCALE GENOMIC DNA]</scope>
    <source>
        <strain evidence="9">J235TASD1</strain>
    </source>
</reference>
<keyword evidence="2" id="KW-0862">Zinc</keyword>
<evidence type="ECO:0000256" key="5">
    <source>
        <dbReference type="ARBA" id="ARBA00023163"/>
    </source>
</evidence>
<evidence type="ECO:0000313" key="8">
    <source>
        <dbReference type="EMBL" id="KXJ87587.1"/>
    </source>
</evidence>